<gene>
    <name evidence="5" type="ORF">Q9291_07770</name>
</gene>
<evidence type="ECO:0000313" key="5">
    <source>
        <dbReference type="EMBL" id="MDP8567744.1"/>
    </source>
</evidence>
<keyword evidence="4" id="KW-0732">Signal</keyword>
<dbReference type="Proteomes" id="UP001225906">
    <property type="component" value="Unassembled WGS sequence"/>
</dbReference>
<feature type="chain" id="PRO_5045959591" evidence="4">
    <location>
        <begin position="21"/>
        <end position="793"/>
    </location>
</feature>
<dbReference type="PROSITE" id="PS50005">
    <property type="entry name" value="TPR"/>
    <property type="match status" value="3"/>
</dbReference>
<dbReference type="Pfam" id="PF13181">
    <property type="entry name" value="TPR_8"/>
    <property type="match status" value="1"/>
</dbReference>
<dbReference type="EMBL" id="JAVCAP010000014">
    <property type="protein sequence ID" value="MDP8567744.1"/>
    <property type="molecule type" value="Genomic_DNA"/>
</dbReference>
<dbReference type="PROSITE" id="PS51257">
    <property type="entry name" value="PROKAR_LIPOPROTEIN"/>
    <property type="match status" value="1"/>
</dbReference>
<dbReference type="SUPFAM" id="SSF48452">
    <property type="entry name" value="TPR-like"/>
    <property type="match status" value="3"/>
</dbReference>
<dbReference type="SMART" id="SM00028">
    <property type="entry name" value="TPR"/>
    <property type="match status" value="8"/>
</dbReference>
<dbReference type="InterPro" id="IPR019734">
    <property type="entry name" value="TPR_rpt"/>
</dbReference>
<evidence type="ECO:0000256" key="3">
    <source>
        <dbReference type="PROSITE-ProRule" id="PRU00339"/>
    </source>
</evidence>
<comment type="caution">
    <text evidence="5">The sequence shown here is derived from an EMBL/GenBank/DDBJ whole genome shotgun (WGS) entry which is preliminary data.</text>
</comment>
<keyword evidence="2 3" id="KW-0802">TPR repeat</keyword>
<dbReference type="PANTHER" id="PTHR45586:SF1">
    <property type="entry name" value="LIPOPOLYSACCHARIDE ASSEMBLY PROTEIN B"/>
    <property type="match status" value="1"/>
</dbReference>
<name>A0ABT9JTE3_9PROT</name>
<evidence type="ECO:0000256" key="4">
    <source>
        <dbReference type="SAM" id="SignalP"/>
    </source>
</evidence>
<proteinExistence type="predicted"/>
<organism evidence="5 6">
    <name type="scientific">Methylophilus aquaticus</name>
    <dbReference type="NCBI Taxonomy" id="1971610"/>
    <lineage>
        <taxon>Bacteria</taxon>
        <taxon>Pseudomonadati</taxon>
        <taxon>Pseudomonadota</taxon>
        <taxon>Betaproteobacteria</taxon>
        <taxon>Nitrosomonadales</taxon>
        <taxon>Methylophilaceae</taxon>
        <taxon>Methylophilus</taxon>
    </lineage>
</organism>
<feature type="repeat" description="TPR" evidence="3">
    <location>
        <begin position="504"/>
        <end position="537"/>
    </location>
</feature>
<dbReference type="RefSeq" id="WP_306389456.1">
    <property type="nucleotide sequence ID" value="NZ_JAVCAP010000014.1"/>
</dbReference>
<dbReference type="Pfam" id="PF09295">
    <property type="entry name" value="ChAPs"/>
    <property type="match status" value="1"/>
</dbReference>
<keyword evidence="6" id="KW-1185">Reference proteome</keyword>
<feature type="repeat" description="TPR" evidence="3">
    <location>
        <begin position="25"/>
        <end position="58"/>
    </location>
</feature>
<dbReference type="SUPFAM" id="SSF81901">
    <property type="entry name" value="HCP-like"/>
    <property type="match status" value="1"/>
</dbReference>
<dbReference type="InterPro" id="IPR051012">
    <property type="entry name" value="CellSynth/LPSAsmb/PSIAsmb"/>
</dbReference>
<dbReference type="InterPro" id="IPR015374">
    <property type="entry name" value="ChAPs"/>
</dbReference>
<sequence>MKIKNLIVLIIALISVGCMSPENEASSLVEDGNEILKEGDISKAVQKFKQALQIEDKNIEAMWGLTLAYEKLGDFKQMFELCKQVAIMQPHNIAANLKLANLYLVVNDRKSVDQQLTVLDMYGKNNPDVIAFKSEVAFKYGHFEEANQLAMAALSLDKKNSFAFMTLAKIAGSSGDYPKAINYIDKAISLNPNNTSLYLAKLSLHQDSHAINEIPDVYKKLIAINPQNFEFKRDLALFYVSNSDYQQAEVLLNDVLKKFPENIGTQIGLVKLYYKTKGKQRALDLLDKFNRALPDNVPLMFASYEFLEEIGEYERSRAIIKAIIANSKDLDSRLRAMAFMADDFLDRGYREEAESLISQVLYKDANNKNALLIKAKLNMFDQDFNAAISVYRNILDDYPNDISTMIGLGQAYRASGAIELANEIFYQAYKLGGSINEVKDGYIEFLVKHNKSGRAVELLEDASRKSPGNIVLLNQLVLLKALNGDSKGANAIMDKMIKSPITAPIAYQLQAEIFEKDNQLDAALQAYMMAFKLDPKQNLNVSSIVRVYAKKNDFQHALIFLREILEKTPNNYEYALLNAVTLSKVNSEKGVESLELLVKQVPNREEGYVELANGLILKNDIESAKRLLIEASGHFPDSILIKTSLADCLMKLKAFDQAINIFQDLVNKYPSQVIFRNNLAGLLLDYANSEKDLKRAYNLTDTFVNADLPVLKDTVAWSMFKQGRYEIAAKKINEAIEELPDQIIFYYHAYQIYTETGQTKLANNALIKAFKLPLNDVAYIPASFEQLLKQKKV</sequence>
<keyword evidence="1" id="KW-0677">Repeat</keyword>
<protein>
    <submittedName>
        <fullName evidence="5">Tetratricopeptide repeat protein</fullName>
    </submittedName>
</protein>
<dbReference type="InterPro" id="IPR011990">
    <property type="entry name" value="TPR-like_helical_dom_sf"/>
</dbReference>
<evidence type="ECO:0000256" key="1">
    <source>
        <dbReference type="ARBA" id="ARBA00022737"/>
    </source>
</evidence>
<dbReference type="PANTHER" id="PTHR45586">
    <property type="entry name" value="TPR REPEAT-CONTAINING PROTEIN PA4667"/>
    <property type="match status" value="1"/>
</dbReference>
<accession>A0ABT9JTE3</accession>
<evidence type="ECO:0000256" key="2">
    <source>
        <dbReference type="ARBA" id="ARBA00022803"/>
    </source>
</evidence>
<dbReference type="Gene3D" id="1.25.40.10">
    <property type="entry name" value="Tetratricopeptide repeat domain"/>
    <property type="match status" value="5"/>
</dbReference>
<dbReference type="Pfam" id="PF14559">
    <property type="entry name" value="TPR_19"/>
    <property type="match status" value="2"/>
</dbReference>
<feature type="repeat" description="TPR" evidence="3">
    <location>
        <begin position="161"/>
        <end position="194"/>
    </location>
</feature>
<feature type="signal peptide" evidence="4">
    <location>
        <begin position="1"/>
        <end position="20"/>
    </location>
</feature>
<evidence type="ECO:0000313" key="6">
    <source>
        <dbReference type="Proteomes" id="UP001225906"/>
    </source>
</evidence>
<reference evidence="6" key="1">
    <citation type="journal article" date="2019" name="Int. J. Syst. Evol. Microbiol.">
        <title>The Global Catalogue of Microorganisms (GCM) 10K type strain sequencing project: providing services to taxonomists for standard genome sequencing and annotation.</title>
        <authorList>
            <consortium name="The Broad Institute Genomics Platform"/>
            <consortium name="The Broad Institute Genome Sequencing Center for Infectious Disease"/>
            <person name="Wu L."/>
            <person name="Ma J."/>
        </authorList>
    </citation>
    <scope>NUCLEOTIDE SEQUENCE [LARGE SCALE GENOMIC DNA]</scope>
    <source>
        <strain evidence="6">VKM B-3159</strain>
    </source>
</reference>